<feature type="region of interest" description="Disordered" evidence="1">
    <location>
        <begin position="269"/>
        <end position="293"/>
    </location>
</feature>
<dbReference type="AlphaFoldDB" id="A0AAD5TD10"/>
<feature type="region of interest" description="Disordered" evidence="1">
    <location>
        <begin position="489"/>
        <end position="527"/>
    </location>
</feature>
<evidence type="ECO:0000313" key="2">
    <source>
        <dbReference type="EMBL" id="KAJ3171767.1"/>
    </source>
</evidence>
<reference evidence="2" key="1">
    <citation type="submission" date="2020-05" db="EMBL/GenBank/DDBJ databases">
        <title>Phylogenomic resolution of chytrid fungi.</title>
        <authorList>
            <person name="Stajich J.E."/>
            <person name="Amses K."/>
            <person name="Simmons R."/>
            <person name="Seto K."/>
            <person name="Myers J."/>
            <person name="Bonds A."/>
            <person name="Quandt C.A."/>
            <person name="Barry K."/>
            <person name="Liu P."/>
            <person name="Grigoriev I."/>
            <person name="Longcore J.E."/>
            <person name="James T.Y."/>
        </authorList>
    </citation>
    <scope>NUCLEOTIDE SEQUENCE</scope>
    <source>
        <strain evidence="2">JEL0379</strain>
    </source>
</reference>
<gene>
    <name evidence="2" type="ORF">HDU87_008309</name>
</gene>
<feature type="region of interest" description="Disordered" evidence="1">
    <location>
        <begin position="310"/>
        <end position="357"/>
    </location>
</feature>
<feature type="compositionally biased region" description="Polar residues" evidence="1">
    <location>
        <begin position="129"/>
        <end position="141"/>
    </location>
</feature>
<feature type="compositionally biased region" description="Pro residues" evidence="1">
    <location>
        <begin position="379"/>
        <end position="389"/>
    </location>
</feature>
<feature type="region of interest" description="Disordered" evidence="1">
    <location>
        <begin position="162"/>
        <end position="255"/>
    </location>
</feature>
<feature type="compositionally biased region" description="Low complexity" evidence="1">
    <location>
        <begin position="456"/>
        <end position="477"/>
    </location>
</feature>
<feature type="compositionally biased region" description="Gly residues" evidence="1">
    <location>
        <begin position="644"/>
        <end position="654"/>
    </location>
</feature>
<feature type="compositionally biased region" description="Pro residues" evidence="1">
    <location>
        <begin position="340"/>
        <end position="357"/>
    </location>
</feature>
<dbReference type="EMBL" id="JADGJQ010000085">
    <property type="protein sequence ID" value="KAJ3171767.1"/>
    <property type="molecule type" value="Genomic_DNA"/>
</dbReference>
<keyword evidence="3" id="KW-1185">Reference proteome</keyword>
<organism evidence="2 3">
    <name type="scientific">Geranomyces variabilis</name>
    <dbReference type="NCBI Taxonomy" id="109894"/>
    <lineage>
        <taxon>Eukaryota</taxon>
        <taxon>Fungi</taxon>
        <taxon>Fungi incertae sedis</taxon>
        <taxon>Chytridiomycota</taxon>
        <taxon>Chytridiomycota incertae sedis</taxon>
        <taxon>Chytridiomycetes</taxon>
        <taxon>Spizellomycetales</taxon>
        <taxon>Powellomycetaceae</taxon>
        <taxon>Geranomyces</taxon>
    </lineage>
</organism>
<evidence type="ECO:0000256" key="1">
    <source>
        <dbReference type="SAM" id="MobiDB-lite"/>
    </source>
</evidence>
<feature type="compositionally biased region" description="Gly residues" evidence="1">
    <location>
        <begin position="566"/>
        <end position="582"/>
    </location>
</feature>
<accession>A0AAD5TD10</accession>
<name>A0AAD5TD10_9FUNG</name>
<feature type="region of interest" description="Disordered" evidence="1">
    <location>
        <begin position="629"/>
        <end position="654"/>
    </location>
</feature>
<feature type="region of interest" description="Disordered" evidence="1">
    <location>
        <begin position="540"/>
        <end position="582"/>
    </location>
</feature>
<feature type="region of interest" description="Disordered" evidence="1">
    <location>
        <begin position="1"/>
        <end position="141"/>
    </location>
</feature>
<feature type="compositionally biased region" description="Pro residues" evidence="1">
    <location>
        <begin position="500"/>
        <end position="515"/>
    </location>
</feature>
<proteinExistence type="predicted"/>
<sequence length="654" mass="66752">MDEKKVLWGAAAPPSIASPELNTRGGAHPVSPFARNAAAATRAAPVSPFSRQSSGPEERQKPASPFAKSDGGPVSAFAKQPLASAVAAPPAVSQTQQLSKADLASVSDTTPADLLANARPSPPRGATVTFESVPQPSRPQAVTVSVAAPVMPVHRMMARPGSPLARNVVQHSADVEPHIALQQTQSQQLHQVPRQPLANQQTAEAHGGPASSLARPSQSQRPEVWTASDSEQHNIHPPSSASAAPGPGPTLSPAPVLVLPAAPILDPRRVSVNRPPLLPDPAQAESESPLPLAPILHLPPAPILDPRRISVGAQKAPPVAEQSDLHTKSADPLAASTALPPAPILPPAPVLLPPAPILPPAPVLHAAPILAPAPTLSVAPPPSQPPANPPQSTKPRGHHHQHHPPLPQHLAVPEPASQQVPQQVGQDPPSPASPRSPFSANPTTPTSPFDTAKRVSTSALGALPPSSSSPAISVPVSRNNSTLRASLISGGVRSTLPRSPFAPPEVPPKDWPPPSSESASRPMSPTSPLALLRIGIPAQSPDTAAKSPFARTPEDDASSPRSPFSFGGGGGGGGAGSGMGPGGAPYSPLSGVMPFGRRAVEEVVQSPVEAAKIFFAERKDTMPPVMAGAPAGLQRTGSVRTSVGSGGAGEFSFL</sequence>
<dbReference type="Proteomes" id="UP001212152">
    <property type="component" value="Unassembled WGS sequence"/>
</dbReference>
<feature type="compositionally biased region" description="Low complexity" evidence="1">
    <location>
        <begin position="83"/>
        <end position="93"/>
    </location>
</feature>
<feature type="compositionally biased region" description="Low complexity" evidence="1">
    <location>
        <begin position="34"/>
        <end position="44"/>
    </location>
</feature>
<feature type="region of interest" description="Disordered" evidence="1">
    <location>
        <begin position="375"/>
        <end position="477"/>
    </location>
</feature>
<comment type="caution">
    <text evidence="2">The sequence shown here is derived from an EMBL/GenBank/DDBJ whole genome shotgun (WGS) entry which is preliminary data.</text>
</comment>
<evidence type="ECO:0000313" key="3">
    <source>
        <dbReference type="Proteomes" id="UP001212152"/>
    </source>
</evidence>
<feature type="compositionally biased region" description="Polar residues" evidence="1">
    <location>
        <begin position="516"/>
        <end position="527"/>
    </location>
</feature>
<feature type="compositionally biased region" description="Low complexity" evidence="1">
    <location>
        <begin position="415"/>
        <end position="427"/>
    </location>
</feature>
<protein>
    <submittedName>
        <fullName evidence="2">Uncharacterized protein</fullName>
    </submittedName>
</protein>
<feature type="compositionally biased region" description="Low complexity" evidence="1">
    <location>
        <begin position="182"/>
        <end position="191"/>
    </location>
</feature>